<feature type="transmembrane region" description="Helical" evidence="6">
    <location>
        <begin position="20"/>
        <end position="42"/>
    </location>
</feature>
<dbReference type="HOGENOM" id="CLU_057101_9_3_6"/>
<dbReference type="Proteomes" id="UP000003789">
    <property type="component" value="Unassembled WGS sequence"/>
</dbReference>
<proteinExistence type="predicted"/>
<feature type="transmembrane region" description="Helical" evidence="6">
    <location>
        <begin position="54"/>
        <end position="73"/>
    </location>
</feature>
<protein>
    <submittedName>
        <fullName evidence="8">Hypothetical membrane protein</fullName>
    </submittedName>
</protein>
<keyword evidence="4 6" id="KW-1133">Transmembrane helix</keyword>
<dbReference type="EMBL" id="AAPH01000012">
    <property type="protein sequence ID" value="EAS43287.1"/>
    <property type="molecule type" value="Genomic_DNA"/>
</dbReference>
<evidence type="ECO:0000256" key="3">
    <source>
        <dbReference type="ARBA" id="ARBA00022692"/>
    </source>
</evidence>
<keyword evidence="3 6" id="KW-0812">Transmembrane</keyword>
<comment type="caution">
    <text evidence="8">The sequence shown here is derived from an EMBL/GenBank/DDBJ whole genome shotgun (WGS) entry which is preliminary data.</text>
</comment>
<organism evidence="8 9">
    <name type="scientific">Photobacterium profundum 3TCK</name>
    <dbReference type="NCBI Taxonomy" id="314280"/>
    <lineage>
        <taxon>Bacteria</taxon>
        <taxon>Pseudomonadati</taxon>
        <taxon>Pseudomonadota</taxon>
        <taxon>Gammaproteobacteria</taxon>
        <taxon>Vibrionales</taxon>
        <taxon>Vibrionaceae</taxon>
        <taxon>Photobacterium</taxon>
    </lineage>
</organism>
<dbReference type="GO" id="GO:0004190">
    <property type="term" value="F:aspartic-type endopeptidase activity"/>
    <property type="evidence" value="ECO:0007669"/>
    <property type="project" value="InterPro"/>
</dbReference>
<dbReference type="InterPro" id="IPR000045">
    <property type="entry name" value="Prepilin_IV_endopep_pep"/>
</dbReference>
<evidence type="ECO:0000256" key="4">
    <source>
        <dbReference type="ARBA" id="ARBA00022989"/>
    </source>
</evidence>
<dbReference type="Pfam" id="PF01478">
    <property type="entry name" value="Peptidase_A24"/>
    <property type="match status" value="1"/>
</dbReference>
<feature type="domain" description="Prepilin type IV endopeptidase peptidase" evidence="7">
    <location>
        <begin position="8"/>
        <end position="106"/>
    </location>
</feature>
<feature type="transmembrane region" description="Helical" evidence="6">
    <location>
        <begin position="93"/>
        <end position="114"/>
    </location>
</feature>
<evidence type="ECO:0000313" key="8">
    <source>
        <dbReference type="EMBL" id="EAS43287.1"/>
    </source>
</evidence>
<dbReference type="PANTHER" id="PTHR36506">
    <property type="entry name" value="PREFLAGELLIN PEPTIDASE"/>
    <property type="match status" value="1"/>
</dbReference>
<evidence type="ECO:0000256" key="5">
    <source>
        <dbReference type="ARBA" id="ARBA00023136"/>
    </source>
</evidence>
<feature type="transmembrane region" description="Helical" evidence="6">
    <location>
        <begin position="126"/>
        <end position="144"/>
    </location>
</feature>
<dbReference type="PANTHER" id="PTHR36506:SF1">
    <property type="entry name" value="PREFLAGELLIN PEPTIDASE"/>
    <property type="match status" value="1"/>
</dbReference>
<evidence type="ECO:0000313" key="9">
    <source>
        <dbReference type="Proteomes" id="UP000003789"/>
    </source>
</evidence>
<accession>Q1Z415</accession>
<evidence type="ECO:0000256" key="2">
    <source>
        <dbReference type="ARBA" id="ARBA00022475"/>
    </source>
</evidence>
<dbReference type="GO" id="GO:0005886">
    <property type="term" value="C:plasma membrane"/>
    <property type="evidence" value="ECO:0007669"/>
    <property type="project" value="UniProtKB-SubCell"/>
</dbReference>
<dbReference type="RefSeq" id="WP_006233131.1">
    <property type="nucleotide sequence ID" value="NZ_CH724136.1"/>
</dbReference>
<dbReference type="InterPro" id="IPR052218">
    <property type="entry name" value="Preflagellin_Peptidase"/>
</dbReference>
<sequence>MNISLQLMPLLMLWVTYLDIRYRRISNIVCAAVFSLSLILAFSQHQLADGIISSIIMLLISLLLFYFNIVAAGDGKLASAFAVALSPQQLISALYFTSLFGGVVAVIYLIKYQLIQRSSPEKARGLPYGVAIACGFGLQIFASYL</sequence>
<evidence type="ECO:0000256" key="1">
    <source>
        <dbReference type="ARBA" id="ARBA00004651"/>
    </source>
</evidence>
<keyword evidence="5 6" id="KW-0472">Membrane</keyword>
<gene>
    <name evidence="8" type="ORF">P3TCK_27814</name>
</gene>
<dbReference type="OrthoDB" id="5687582at2"/>
<dbReference type="AlphaFoldDB" id="Q1Z415"/>
<reference evidence="8 9" key="1">
    <citation type="submission" date="2006-03" db="EMBL/GenBank/DDBJ databases">
        <authorList>
            <person name="Bartlett D.H."/>
            <person name="Valle G."/>
            <person name="Lauro F.M."/>
            <person name="Vezzi A."/>
            <person name="Simonato F."/>
            <person name="Eloe E."/>
            <person name="Vitulo N."/>
            <person name="Stratton T.K."/>
            <person name="D'angelo M."/>
            <person name="Ferriera S."/>
            <person name="Johnson J."/>
            <person name="Kravitz S."/>
            <person name="Beeson K."/>
            <person name="Sutton G."/>
            <person name="Rogers Y."/>
            <person name="Friedman R."/>
            <person name="Frazier M."/>
            <person name="Venter J.C."/>
        </authorList>
    </citation>
    <scope>NUCLEOTIDE SEQUENCE [LARGE SCALE GENOMIC DNA]</scope>
    <source>
        <strain evidence="8 9">3TCK</strain>
    </source>
</reference>
<evidence type="ECO:0000259" key="7">
    <source>
        <dbReference type="Pfam" id="PF01478"/>
    </source>
</evidence>
<evidence type="ECO:0000256" key="6">
    <source>
        <dbReference type="SAM" id="Phobius"/>
    </source>
</evidence>
<dbReference type="Gene3D" id="1.20.120.1220">
    <property type="match status" value="1"/>
</dbReference>
<keyword evidence="2" id="KW-1003">Cell membrane</keyword>
<comment type="subcellular location">
    <subcellularLocation>
        <location evidence="1">Cell membrane</location>
        <topology evidence="1">Multi-pass membrane protein</topology>
    </subcellularLocation>
</comment>
<name>Q1Z415_9GAMM</name>